<gene>
    <name evidence="2" type="primary">sle_62400</name>
</gene>
<dbReference type="EMBL" id="LN831790">
    <property type="protein sequence ID" value="CQR65695.1"/>
    <property type="molecule type" value="Genomic_DNA"/>
</dbReference>
<dbReference type="AlphaFoldDB" id="A0A0F7W149"/>
<name>A0A0F7W149_STRLW</name>
<organism evidence="2 3">
    <name type="scientific">Streptomyces leeuwenhoekii</name>
    <dbReference type="NCBI Taxonomy" id="1437453"/>
    <lineage>
        <taxon>Bacteria</taxon>
        <taxon>Bacillati</taxon>
        <taxon>Actinomycetota</taxon>
        <taxon>Actinomycetes</taxon>
        <taxon>Kitasatosporales</taxon>
        <taxon>Streptomycetaceae</taxon>
        <taxon>Streptomyces</taxon>
    </lineage>
</organism>
<protein>
    <recommendedName>
        <fullName evidence="1">GAF domain-containing protein</fullName>
    </recommendedName>
</protein>
<dbReference type="KEGG" id="sle:sle_62400"/>
<feature type="domain" description="GAF" evidence="1">
    <location>
        <begin position="20"/>
        <end position="170"/>
    </location>
</feature>
<dbReference type="InterPro" id="IPR003018">
    <property type="entry name" value="GAF"/>
</dbReference>
<evidence type="ECO:0000313" key="3">
    <source>
        <dbReference type="Proteomes" id="UP000035016"/>
    </source>
</evidence>
<dbReference type="SMART" id="SM00065">
    <property type="entry name" value="GAF"/>
    <property type="match status" value="1"/>
</dbReference>
<sequence>MTPDVTKAARMVAEAAADVPVEEIPRRVCAAVGEGLGMDGATLSLLTDTPSRQLLAASNDAALLLEEIQFTVVEGPCIAAAHRGEPVAVDDLRAGVSSWPLFGASMREKLPQVESVYALPVFFGDYVLGSIDLFALRTHALEEEALEEASLVADAVTAALLSTRDMILTGARAPAWEPEEVVRAHWFDTARAVGAVAATRGLTPENALALMRAEAFRTGGTLADITRDILRQPPGAPWPPGTG</sequence>
<evidence type="ECO:0000259" key="1">
    <source>
        <dbReference type="SMART" id="SM00065"/>
    </source>
</evidence>
<dbReference type="Proteomes" id="UP000035016">
    <property type="component" value="Chromosome Chromosome"/>
</dbReference>
<evidence type="ECO:0000313" key="2">
    <source>
        <dbReference type="EMBL" id="CQR65695.1"/>
    </source>
</evidence>
<dbReference type="Pfam" id="PF13185">
    <property type="entry name" value="GAF_2"/>
    <property type="match status" value="1"/>
</dbReference>
<dbReference type="InterPro" id="IPR029016">
    <property type="entry name" value="GAF-like_dom_sf"/>
</dbReference>
<proteinExistence type="predicted"/>
<dbReference type="RefSeq" id="WP_029383243.1">
    <property type="nucleotide sequence ID" value="NZ_AZSD01000140.1"/>
</dbReference>
<dbReference type="Gene3D" id="3.30.450.40">
    <property type="match status" value="1"/>
</dbReference>
<dbReference type="SUPFAM" id="SSF55781">
    <property type="entry name" value="GAF domain-like"/>
    <property type="match status" value="1"/>
</dbReference>
<reference evidence="2 3" key="1">
    <citation type="submission" date="2015-02" db="EMBL/GenBank/DDBJ databases">
        <authorList>
            <person name="Gomez-Escribano P.J."/>
        </authorList>
    </citation>
    <scope>NUCLEOTIDE SEQUENCE [LARGE SCALE GENOMIC DNA]</scope>
    <source>
        <strain evidence="3">C34 (DSM 42122 / NRRL B-24963)</strain>
    </source>
</reference>
<accession>A0A0F7W149</accession>